<proteinExistence type="predicted"/>
<gene>
    <name evidence="3" type="ORF">CLV91_2657</name>
</gene>
<keyword evidence="1" id="KW-1133">Transmembrane helix</keyword>
<dbReference type="Pfam" id="PF13239">
    <property type="entry name" value="2TM"/>
    <property type="match status" value="1"/>
</dbReference>
<dbReference type="InterPro" id="IPR025698">
    <property type="entry name" value="2TM_dom"/>
</dbReference>
<keyword evidence="4" id="KW-1185">Reference proteome</keyword>
<evidence type="ECO:0000313" key="3">
    <source>
        <dbReference type="EMBL" id="RKR07896.1"/>
    </source>
</evidence>
<evidence type="ECO:0000259" key="2">
    <source>
        <dbReference type="Pfam" id="PF13239"/>
    </source>
</evidence>
<reference evidence="3 4" key="1">
    <citation type="submission" date="2018-10" db="EMBL/GenBank/DDBJ databases">
        <title>Genomic Encyclopedia of Archaeal and Bacterial Type Strains, Phase II (KMG-II): from individual species to whole genera.</title>
        <authorList>
            <person name="Goeker M."/>
        </authorList>
    </citation>
    <scope>NUCLEOTIDE SEQUENCE [LARGE SCALE GENOMIC DNA]</scope>
    <source>
        <strain evidence="3 4">DSM 25230</strain>
    </source>
</reference>
<name>A0A495DTD5_9FLAO</name>
<comment type="caution">
    <text evidence="3">The sequence shown here is derived from an EMBL/GenBank/DDBJ whole genome shotgun (WGS) entry which is preliminary data.</text>
</comment>
<keyword evidence="1" id="KW-0812">Transmembrane</keyword>
<organism evidence="3 4">
    <name type="scientific">Maribacter vaceletii</name>
    <dbReference type="NCBI Taxonomy" id="1206816"/>
    <lineage>
        <taxon>Bacteria</taxon>
        <taxon>Pseudomonadati</taxon>
        <taxon>Bacteroidota</taxon>
        <taxon>Flavobacteriia</taxon>
        <taxon>Flavobacteriales</taxon>
        <taxon>Flavobacteriaceae</taxon>
        <taxon>Maribacter</taxon>
    </lineage>
</organism>
<protein>
    <submittedName>
        <fullName evidence="3">2TM domain-containing protein</fullName>
    </submittedName>
</protein>
<dbReference type="Proteomes" id="UP000269412">
    <property type="component" value="Unassembled WGS sequence"/>
</dbReference>
<sequence>MNNLEKENKYLRAKEKVEEQRKFYTSLISYVAFILFLGAVNYWTDEWRYPWFLWAAFGWGIGLVFQGVKVFGVIPFLGKGWEDRKIKEYMNEDKKEERWK</sequence>
<accession>A0A495DTD5</accession>
<dbReference type="RefSeq" id="WP_121068669.1">
    <property type="nucleotide sequence ID" value="NZ_RBIQ01000010.1"/>
</dbReference>
<dbReference type="EMBL" id="RBIQ01000010">
    <property type="protein sequence ID" value="RKR07896.1"/>
    <property type="molecule type" value="Genomic_DNA"/>
</dbReference>
<evidence type="ECO:0000313" key="4">
    <source>
        <dbReference type="Proteomes" id="UP000269412"/>
    </source>
</evidence>
<feature type="domain" description="2TM" evidence="2">
    <location>
        <begin position="12"/>
        <end position="91"/>
    </location>
</feature>
<dbReference type="AlphaFoldDB" id="A0A495DTD5"/>
<dbReference type="OrthoDB" id="8965954at2"/>
<feature type="transmembrane region" description="Helical" evidence="1">
    <location>
        <begin position="52"/>
        <end position="77"/>
    </location>
</feature>
<evidence type="ECO:0000256" key="1">
    <source>
        <dbReference type="SAM" id="Phobius"/>
    </source>
</evidence>
<feature type="transmembrane region" description="Helical" evidence="1">
    <location>
        <begin position="21"/>
        <end position="40"/>
    </location>
</feature>
<keyword evidence="1" id="KW-0472">Membrane</keyword>